<sequence length="185" mass="21145">MSTTQRVIERVKEIEGVIDAQPLSEEQRKRIEELEHQAEDFGACGGMMKFVNEGVWEALKREKLVVVFADDLKGFRPPPQPWVIICDENGRCVGEWLTKDRMEELRGDPNCVFVSNDFVLYKDRYQSGDVHFVMPPLEFPEVEEVEGVKNVISGTPSPPADSYVREVTGHQGTKYWAILLGWDET</sequence>
<dbReference type="Proteomes" id="UP000600363">
    <property type="component" value="Unassembled WGS sequence"/>
</dbReference>
<evidence type="ECO:0000313" key="1">
    <source>
        <dbReference type="EMBL" id="HIH69847.1"/>
    </source>
</evidence>
<reference evidence="1" key="1">
    <citation type="journal article" date="2020" name="bioRxiv">
        <title>A rank-normalized archaeal taxonomy based on genome phylogeny resolves widespread incomplete and uneven classifications.</title>
        <authorList>
            <person name="Rinke C."/>
            <person name="Chuvochina M."/>
            <person name="Mussig A.J."/>
            <person name="Chaumeil P.-A."/>
            <person name="Waite D.W."/>
            <person name="Whitman W.B."/>
            <person name="Parks D.H."/>
            <person name="Hugenholtz P."/>
        </authorList>
    </citation>
    <scope>NUCLEOTIDE SEQUENCE</scope>
    <source>
        <strain evidence="1">UBA12518</strain>
    </source>
</reference>
<name>A0A832RV06_9EURY</name>
<protein>
    <submittedName>
        <fullName evidence="1">Uncharacterized protein</fullName>
    </submittedName>
</protein>
<gene>
    <name evidence="1" type="ORF">HA299_04420</name>
</gene>
<dbReference type="EMBL" id="DUIH01000013">
    <property type="protein sequence ID" value="HIH69847.1"/>
    <property type="molecule type" value="Genomic_DNA"/>
</dbReference>
<organism evidence="1 2">
    <name type="scientific">Methermicoccus shengliensis</name>
    <dbReference type="NCBI Taxonomy" id="660064"/>
    <lineage>
        <taxon>Archaea</taxon>
        <taxon>Methanobacteriati</taxon>
        <taxon>Methanobacteriota</taxon>
        <taxon>Stenosarchaea group</taxon>
        <taxon>Methanomicrobia</taxon>
        <taxon>Methanosarcinales</taxon>
        <taxon>Methermicoccaceae</taxon>
        <taxon>Methermicoccus</taxon>
    </lineage>
</organism>
<dbReference type="AlphaFoldDB" id="A0A832RV06"/>
<dbReference type="RefSeq" id="WP_042685206.1">
    <property type="nucleotide sequence ID" value="NZ_DUIH01000013.1"/>
</dbReference>
<evidence type="ECO:0000313" key="2">
    <source>
        <dbReference type="Proteomes" id="UP000600363"/>
    </source>
</evidence>
<proteinExistence type="predicted"/>
<comment type="caution">
    <text evidence="1">The sequence shown here is derived from an EMBL/GenBank/DDBJ whole genome shotgun (WGS) entry which is preliminary data.</text>
</comment>
<accession>A0A832RV06</accession>